<accession>A0A5Q4ZBH5</accession>
<organism evidence="2 3">
    <name type="scientific">Paraburkholderia dioscoreae</name>
    <dbReference type="NCBI Taxonomy" id="2604047"/>
    <lineage>
        <taxon>Bacteria</taxon>
        <taxon>Pseudomonadati</taxon>
        <taxon>Pseudomonadota</taxon>
        <taxon>Betaproteobacteria</taxon>
        <taxon>Burkholderiales</taxon>
        <taxon>Burkholderiaceae</taxon>
        <taxon>Paraburkholderia</taxon>
    </lineage>
</organism>
<sequence length="79" mass="8644">MPSLRPKMQALRMFSCSAQTGGVELSAVMVTFPAWGILTKSGVFAAYFLSFGLHFEAISDAARRRVATYNEAPHFLESA</sequence>
<keyword evidence="1" id="KW-0472">Membrane</keyword>
<dbReference type="Proteomes" id="UP000325811">
    <property type="component" value="Chromosome I"/>
</dbReference>
<keyword evidence="1" id="KW-0812">Transmembrane</keyword>
<dbReference type="AlphaFoldDB" id="A0A5Q4ZBH5"/>
<name>A0A5Q4ZBH5_9BURK</name>
<evidence type="ECO:0000313" key="2">
    <source>
        <dbReference type="EMBL" id="VVD28373.1"/>
    </source>
</evidence>
<feature type="transmembrane region" description="Helical" evidence="1">
    <location>
        <begin position="34"/>
        <end position="55"/>
    </location>
</feature>
<gene>
    <name evidence="2" type="ORF">PDMSB3_1917</name>
</gene>
<protein>
    <submittedName>
        <fullName evidence="2">Uncharacterized protein</fullName>
    </submittedName>
</protein>
<proteinExistence type="predicted"/>
<keyword evidence="1" id="KW-1133">Transmembrane helix</keyword>
<keyword evidence="3" id="KW-1185">Reference proteome</keyword>
<dbReference type="EMBL" id="LR699553">
    <property type="protein sequence ID" value="VVD28373.1"/>
    <property type="molecule type" value="Genomic_DNA"/>
</dbReference>
<reference evidence="2 3" key="1">
    <citation type="submission" date="2019-08" db="EMBL/GenBank/DDBJ databases">
        <authorList>
            <person name="Herpell B J."/>
        </authorList>
    </citation>
    <scope>NUCLEOTIDE SEQUENCE [LARGE SCALE GENOMIC DNA]</scope>
    <source>
        <strain evidence="3">Msb3</strain>
    </source>
</reference>
<dbReference type="KEGG" id="pdio:PDMSB3_1917"/>
<evidence type="ECO:0000256" key="1">
    <source>
        <dbReference type="SAM" id="Phobius"/>
    </source>
</evidence>
<evidence type="ECO:0000313" key="3">
    <source>
        <dbReference type="Proteomes" id="UP000325811"/>
    </source>
</evidence>